<evidence type="ECO:0000256" key="9">
    <source>
        <dbReference type="ARBA" id="ARBA00022777"/>
    </source>
</evidence>
<dbReference type="NCBIfam" id="TIGR00682">
    <property type="entry name" value="lpxK"/>
    <property type="match status" value="1"/>
</dbReference>
<comment type="caution">
    <text evidence="14">The sequence shown here is derived from an EMBL/GenBank/DDBJ whole genome shotgun (WGS) entry which is preliminary data.</text>
</comment>
<evidence type="ECO:0000256" key="7">
    <source>
        <dbReference type="ARBA" id="ARBA00022679"/>
    </source>
</evidence>
<evidence type="ECO:0000256" key="8">
    <source>
        <dbReference type="ARBA" id="ARBA00022741"/>
    </source>
</evidence>
<accession>A0ABU1K9F2</accession>
<dbReference type="RefSeq" id="WP_309730631.1">
    <property type="nucleotide sequence ID" value="NZ_JAVDQA010000012.1"/>
</dbReference>
<dbReference type="PANTHER" id="PTHR42724:SF1">
    <property type="entry name" value="TETRAACYLDISACCHARIDE 4'-KINASE, MITOCHONDRIAL-RELATED"/>
    <property type="match status" value="1"/>
</dbReference>
<evidence type="ECO:0000256" key="5">
    <source>
        <dbReference type="ARBA" id="ARBA00022516"/>
    </source>
</evidence>
<dbReference type="Proteomes" id="UP001257659">
    <property type="component" value="Unassembled WGS sequence"/>
</dbReference>
<keyword evidence="10 13" id="KW-0067">ATP-binding</keyword>
<comment type="caution">
    <text evidence="13">Lacks conserved residue(s) required for the propagation of feature annotation.</text>
</comment>
<comment type="pathway">
    <text evidence="2 13">Glycolipid biosynthesis; lipid IV(A) biosynthesis; lipid IV(A) from (3R)-3-hydroxytetradecanoyl-[acyl-carrier-protein] and UDP-N-acetyl-alpha-D-glucosamine: step 6/6.</text>
</comment>
<gene>
    <name evidence="13" type="primary">lpxK</name>
    <name evidence="14" type="ORF">GGR31_002899</name>
</gene>
<proteinExistence type="inferred from homology"/>
<dbReference type="PANTHER" id="PTHR42724">
    <property type="entry name" value="TETRAACYLDISACCHARIDE 4'-KINASE"/>
    <property type="match status" value="1"/>
</dbReference>
<dbReference type="EMBL" id="JAVDQA010000012">
    <property type="protein sequence ID" value="MDR6302220.1"/>
    <property type="molecule type" value="Genomic_DNA"/>
</dbReference>
<evidence type="ECO:0000256" key="2">
    <source>
        <dbReference type="ARBA" id="ARBA00004870"/>
    </source>
</evidence>
<sequence length="334" mass="38635">MQLLRKLLFPFSILYGSLVWFRNKLYDWNIKSSKNYDFPVICVGNLSVGGTGKSPMIEYLIELLKDDFRIANLSRGYKRTSSGFYVLKGNEKATLTGDEPLQFKRKFPAIEVAVHENRQAGIRGLRDLPKPPEVILLDDAFQHRKVEAGLNILLTSYGNLFCNDFMLPTGNLREPKAGAKRAQIIIVTKCPENLSANQQNKIKEQLKLDTKQKIYFSRIVYDKHVYNENDRIPLENFQEFTLITGIANPKPLVDFLKKKELKFNHLAFPDHHNFNAQEIERLSKVEKILTTEKDFMRLKGSIPKEKLFYIPIKTAFLQDGEKLNKQLTTFVNEF</sequence>
<dbReference type="Pfam" id="PF02606">
    <property type="entry name" value="LpxK"/>
    <property type="match status" value="1"/>
</dbReference>
<keyword evidence="6 13" id="KW-0441">Lipid A biosynthesis</keyword>
<evidence type="ECO:0000256" key="11">
    <source>
        <dbReference type="ARBA" id="ARBA00023098"/>
    </source>
</evidence>
<protein>
    <recommendedName>
        <fullName evidence="4 13">Tetraacyldisaccharide 4'-kinase</fullName>
        <ecNumber evidence="3 13">2.7.1.130</ecNumber>
    </recommendedName>
    <alternativeName>
        <fullName evidence="12 13">Lipid A 4'-kinase</fullName>
    </alternativeName>
</protein>
<evidence type="ECO:0000256" key="1">
    <source>
        <dbReference type="ARBA" id="ARBA00002274"/>
    </source>
</evidence>
<evidence type="ECO:0000313" key="14">
    <source>
        <dbReference type="EMBL" id="MDR6302220.1"/>
    </source>
</evidence>
<comment type="similarity">
    <text evidence="13">Belongs to the LpxK family.</text>
</comment>
<dbReference type="EC" id="2.7.1.130" evidence="3 13"/>
<dbReference type="InterPro" id="IPR003758">
    <property type="entry name" value="LpxK"/>
</dbReference>
<reference evidence="14 15" key="1">
    <citation type="submission" date="2023-07" db="EMBL/GenBank/DDBJ databases">
        <title>Genomic Encyclopedia of Type Strains, Phase IV (KMG-IV): sequencing the most valuable type-strain genomes for metagenomic binning, comparative biology and taxonomic classification.</title>
        <authorList>
            <person name="Goeker M."/>
        </authorList>
    </citation>
    <scope>NUCLEOTIDE SEQUENCE [LARGE SCALE GENOMIC DNA]</scope>
    <source>
        <strain evidence="14 15">DSM 102814</strain>
    </source>
</reference>
<keyword evidence="8 13" id="KW-0547">Nucleotide-binding</keyword>
<name>A0ABU1K9F2_9FLAO</name>
<keyword evidence="7 13" id="KW-0808">Transferase</keyword>
<dbReference type="HAMAP" id="MF_00409">
    <property type="entry name" value="LpxK"/>
    <property type="match status" value="1"/>
</dbReference>
<evidence type="ECO:0000256" key="12">
    <source>
        <dbReference type="ARBA" id="ARBA00029757"/>
    </source>
</evidence>
<evidence type="ECO:0000256" key="6">
    <source>
        <dbReference type="ARBA" id="ARBA00022556"/>
    </source>
</evidence>
<evidence type="ECO:0000256" key="3">
    <source>
        <dbReference type="ARBA" id="ARBA00012071"/>
    </source>
</evidence>
<evidence type="ECO:0000256" key="10">
    <source>
        <dbReference type="ARBA" id="ARBA00022840"/>
    </source>
</evidence>
<dbReference type="InterPro" id="IPR027417">
    <property type="entry name" value="P-loop_NTPase"/>
</dbReference>
<evidence type="ECO:0000256" key="4">
    <source>
        <dbReference type="ARBA" id="ARBA00016436"/>
    </source>
</evidence>
<keyword evidence="11 13" id="KW-0443">Lipid metabolism</keyword>
<keyword evidence="15" id="KW-1185">Reference proteome</keyword>
<organism evidence="14 15">
    <name type="scientific">Mesonia maritima</name>
    <dbReference type="NCBI Taxonomy" id="1793873"/>
    <lineage>
        <taxon>Bacteria</taxon>
        <taxon>Pseudomonadati</taxon>
        <taxon>Bacteroidota</taxon>
        <taxon>Flavobacteriia</taxon>
        <taxon>Flavobacteriales</taxon>
        <taxon>Flavobacteriaceae</taxon>
        <taxon>Mesonia</taxon>
    </lineage>
</organism>
<dbReference type="SUPFAM" id="SSF52540">
    <property type="entry name" value="P-loop containing nucleoside triphosphate hydrolases"/>
    <property type="match status" value="1"/>
</dbReference>
<evidence type="ECO:0000313" key="15">
    <source>
        <dbReference type="Proteomes" id="UP001257659"/>
    </source>
</evidence>
<keyword evidence="9 13" id="KW-0418">Kinase</keyword>
<comment type="function">
    <text evidence="1 13">Transfers the gamma-phosphate of ATP to the 4'-position of a tetraacyldisaccharide 1-phosphate intermediate (termed DS-1-P) to form tetraacyldisaccharide 1,4'-bis-phosphate (lipid IVA).</text>
</comment>
<comment type="catalytic activity">
    <reaction evidence="13">
        <text>a lipid A disaccharide + ATP = a lipid IVA + ADP + H(+)</text>
        <dbReference type="Rhea" id="RHEA:67840"/>
        <dbReference type="ChEBI" id="CHEBI:15378"/>
        <dbReference type="ChEBI" id="CHEBI:30616"/>
        <dbReference type="ChEBI" id="CHEBI:176343"/>
        <dbReference type="ChEBI" id="CHEBI:176425"/>
        <dbReference type="ChEBI" id="CHEBI:456216"/>
        <dbReference type="EC" id="2.7.1.130"/>
    </reaction>
</comment>
<evidence type="ECO:0000256" key="13">
    <source>
        <dbReference type="HAMAP-Rule" id="MF_00409"/>
    </source>
</evidence>
<dbReference type="GO" id="GO:0009029">
    <property type="term" value="F:lipid-A 4'-kinase activity"/>
    <property type="evidence" value="ECO:0007669"/>
    <property type="project" value="UniProtKB-EC"/>
</dbReference>
<keyword evidence="5 13" id="KW-0444">Lipid biosynthesis</keyword>